<feature type="domain" description="N-acetyltransferase" evidence="1">
    <location>
        <begin position="1"/>
        <end position="157"/>
    </location>
</feature>
<keyword evidence="3" id="KW-1185">Reference proteome</keyword>
<organism evidence="2 3">
    <name type="scientific">Parvularcula marina</name>
    <dbReference type="NCBI Taxonomy" id="2292771"/>
    <lineage>
        <taxon>Bacteria</taxon>
        <taxon>Pseudomonadati</taxon>
        <taxon>Pseudomonadota</taxon>
        <taxon>Alphaproteobacteria</taxon>
        <taxon>Parvularculales</taxon>
        <taxon>Parvularculaceae</taxon>
        <taxon>Parvularcula</taxon>
    </lineage>
</organism>
<dbReference type="Proteomes" id="UP000264589">
    <property type="component" value="Unassembled WGS sequence"/>
</dbReference>
<dbReference type="AlphaFoldDB" id="A0A371RKW5"/>
<reference evidence="2 3" key="1">
    <citation type="submission" date="2018-08" db="EMBL/GenBank/DDBJ databases">
        <title>Parvularcula sp. SM1705, isolated from surface water of the South Sea China.</title>
        <authorList>
            <person name="Sun L."/>
        </authorList>
    </citation>
    <scope>NUCLEOTIDE SEQUENCE [LARGE SCALE GENOMIC DNA]</scope>
    <source>
        <strain evidence="2 3">SM1705</strain>
    </source>
</reference>
<dbReference type="GO" id="GO:0016747">
    <property type="term" value="F:acyltransferase activity, transferring groups other than amino-acyl groups"/>
    <property type="evidence" value="ECO:0007669"/>
    <property type="project" value="InterPro"/>
</dbReference>
<dbReference type="PROSITE" id="PS51186">
    <property type="entry name" value="GNAT"/>
    <property type="match status" value="1"/>
</dbReference>
<dbReference type="CDD" id="cd04301">
    <property type="entry name" value="NAT_SF"/>
    <property type="match status" value="1"/>
</dbReference>
<dbReference type="OrthoDB" id="359414at2"/>
<evidence type="ECO:0000313" key="2">
    <source>
        <dbReference type="EMBL" id="RFB06112.1"/>
    </source>
</evidence>
<accession>A0A371RKW5</accession>
<dbReference type="Gene3D" id="3.40.630.30">
    <property type="match status" value="1"/>
</dbReference>
<gene>
    <name evidence="2" type="ORF">DX908_13055</name>
</gene>
<proteinExistence type="predicted"/>
<protein>
    <submittedName>
        <fullName evidence="2">GNAT family N-acetyltransferase</fullName>
    </submittedName>
</protein>
<dbReference type="SUPFAM" id="SSF55729">
    <property type="entry name" value="Acyl-CoA N-acyltransferases (Nat)"/>
    <property type="match status" value="1"/>
</dbReference>
<evidence type="ECO:0000313" key="3">
    <source>
        <dbReference type="Proteomes" id="UP000264589"/>
    </source>
</evidence>
<comment type="caution">
    <text evidence="2">The sequence shown here is derived from an EMBL/GenBank/DDBJ whole genome shotgun (WGS) entry which is preliminary data.</text>
</comment>
<sequence length="157" mass="17074">MQPHDLPTMINLAENVHEDYPEDDAIFAERLALYPQGCYLLSAGGEPCGYILSHPWAYAKPPELNCLLGEIPSAPDTYYIHDLAILERGRGLGAGAVITDKIVAHARSEGFDNISLVAVGGSNPFWAAQGFGEVVIEALTPKLRSYDDTAAFMVRQL</sequence>
<dbReference type="Pfam" id="PF00583">
    <property type="entry name" value="Acetyltransf_1"/>
    <property type="match status" value="1"/>
</dbReference>
<dbReference type="EMBL" id="QUQO01000001">
    <property type="protein sequence ID" value="RFB06112.1"/>
    <property type="molecule type" value="Genomic_DNA"/>
</dbReference>
<dbReference type="InParanoid" id="A0A371RKW5"/>
<evidence type="ECO:0000259" key="1">
    <source>
        <dbReference type="PROSITE" id="PS51186"/>
    </source>
</evidence>
<keyword evidence="2" id="KW-0808">Transferase</keyword>
<name>A0A371RKW5_9PROT</name>
<dbReference type="InterPro" id="IPR000182">
    <property type="entry name" value="GNAT_dom"/>
</dbReference>
<dbReference type="InterPro" id="IPR016181">
    <property type="entry name" value="Acyl_CoA_acyltransferase"/>
</dbReference>